<feature type="non-terminal residue" evidence="3">
    <location>
        <position position="1"/>
    </location>
</feature>
<name>A0ABD0NZC0_CIRMR</name>
<feature type="region of interest" description="Disordered" evidence="2">
    <location>
        <begin position="1"/>
        <end position="20"/>
    </location>
</feature>
<keyword evidence="1" id="KW-0175">Coiled coil</keyword>
<dbReference type="Proteomes" id="UP001529510">
    <property type="component" value="Unassembled WGS sequence"/>
</dbReference>
<protein>
    <submittedName>
        <fullName evidence="3">Uncharacterized protein</fullName>
    </submittedName>
</protein>
<organism evidence="3 4">
    <name type="scientific">Cirrhinus mrigala</name>
    <name type="common">Mrigala</name>
    <dbReference type="NCBI Taxonomy" id="683832"/>
    <lineage>
        <taxon>Eukaryota</taxon>
        <taxon>Metazoa</taxon>
        <taxon>Chordata</taxon>
        <taxon>Craniata</taxon>
        <taxon>Vertebrata</taxon>
        <taxon>Euteleostomi</taxon>
        <taxon>Actinopterygii</taxon>
        <taxon>Neopterygii</taxon>
        <taxon>Teleostei</taxon>
        <taxon>Ostariophysi</taxon>
        <taxon>Cypriniformes</taxon>
        <taxon>Cyprinidae</taxon>
        <taxon>Labeoninae</taxon>
        <taxon>Labeonini</taxon>
        <taxon>Cirrhinus</taxon>
    </lineage>
</organism>
<gene>
    <name evidence="3" type="ORF">M9458_039068</name>
</gene>
<feature type="non-terminal residue" evidence="3">
    <location>
        <position position="59"/>
    </location>
</feature>
<dbReference type="EMBL" id="JAMKFB020000019">
    <property type="protein sequence ID" value="KAL0167224.1"/>
    <property type="molecule type" value="Genomic_DNA"/>
</dbReference>
<evidence type="ECO:0000256" key="1">
    <source>
        <dbReference type="SAM" id="Coils"/>
    </source>
</evidence>
<sequence length="59" mass="6610">EEDLQQSEVQMEPDLQCGGPQSRIQIMEDELAAKSMAMEELSRELEEIRAAFGAEGVQQ</sequence>
<accession>A0ABD0NZC0</accession>
<evidence type="ECO:0000313" key="4">
    <source>
        <dbReference type="Proteomes" id="UP001529510"/>
    </source>
</evidence>
<keyword evidence="4" id="KW-1185">Reference proteome</keyword>
<evidence type="ECO:0000313" key="3">
    <source>
        <dbReference type="EMBL" id="KAL0167224.1"/>
    </source>
</evidence>
<comment type="caution">
    <text evidence="3">The sequence shown here is derived from an EMBL/GenBank/DDBJ whole genome shotgun (WGS) entry which is preliminary data.</text>
</comment>
<proteinExistence type="predicted"/>
<feature type="coiled-coil region" evidence="1">
    <location>
        <begin position="24"/>
        <end position="51"/>
    </location>
</feature>
<dbReference type="AlphaFoldDB" id="A0ABD0NZC0"/>
<reference evidence="3 4" key="1">
    <citation type="submission" date="2024-05" db="EMBL/GenBank/DDBJ databases">
        <title>Genome sequencing and assembly of Indian major carp, Cirrhinus mrigala (Hamilton, 1822).</title>
        <authorList>
            <person name="Mohindra V."/>
            <person name="Chowdhury L.M."/>
            <person name="Lal K."/>
            <person name="Jena J.K."/>
        </authorList>
    </citation>
    <scope>NUCLEOTIDE SEQUENCE [LARGE SCALE GENOMIC DNA]</scope>
    <source>
        <strain evidence="3">CM1030</strain>
        <tissue evidence="3">Blood</tissue>
    </source>
</reference>
<evidence type="ECO:0000256" key="2">
    <source>
        <dbReference type="SAM" id="MobiDB-lite"/>
    </source>
</evidence>